<dbReference type="GO" id="GO:0020037">
    <property type="term" value="F:heme binding"/>
    <property type="evidence" value="ECO:0007669"/>
    <property type="project" value="InterPro"/>
</dbReference>
<proteinExistence type="inferred from homology"/>
<reference evidence="6" key="1">
    <citation type="submission" date="2022-07" db="EMBL/GenBank/DDBJ databases">
        <title>Phylogenomic reconstructions and comparative analyses of Kickxellomycotina fungi.</title>
        <authorList>
            <person name="Reynolds N.K."/>
            <person name="Stajich J.E."/>
            <person name="Barry K."/>
            <person name="Grigoriev I.V."/>
            <person name="Crous P."/>
            <person name="Smith M.E."/>
        </authorList>
    </citation>
    <scope>NUCLEOTIDE SEQUENCE</scope>
    <source>
        <strain evidence="6">BCRC 34381</strain>
    </source>
</reference>
<accession>A0A9W7YIF7</accession>
<evidence type="ECO:0000256" key="1">
    <source>
        <dbReference type="ARBA" id="ARBA00007119"/>
    </source>
</evidence>
<dbReference type="SUPFAM" id="SSF140959">
    <property type="entry name" value="Indolic compounds 2,3-dioxygenase-like"/>
    <property type="match status" value="1"/>
</dbReference>
<keyword evidence="6" id="KW-0560">Oxidoreductase</keyword>
<dbReference type="PANTHER" id="PTHR28657:SF5">
    <property type="entry name" value="INDOLEAMINE 2,3-DIOXYGENASE"/>
    <property type="match status" value="1"/>
</dbReference>
<feature type="region of interest" description="Disordered" evidence="5">
    <location>
        <begin position="447"/>
        <end position="502"/>
    </location>
</feature>
<keyword evidence="3 4" id="KW-0408">Iron</keyword>
<protein>
    <submittedName>
        <fullName evidence="6">Tryptophan 2,3- dioxygenase</fullName>
        <ecNumber evidence="6">1.13.11.52</ecNumber>
    </submittedName>
</protein>
<dbReference type="Gene3D" id="1.20.58.480">
    <property type="match status" value="1"/>
</dbReference>
<dbReference type="Proteomes" id="UP001143981">
    <property type="component" value="Unassembled WGS sequence"/>
</dbReference>
<evidence type="ECO:0000313" key="6">
    <source>
        <dbReference type="EMBL" id="KAJ1735746.1"/>
    </source>
</evidence>
<dbReference type="EMBL" id="JANBOI010000013">
    <property type="protein sequence ID" value="KAJ1735746.1"/>
    <property type="molecule type" value="Genomic_DNA"/>
</dbReference>
<dbReference type="GO" id="GO:0019441">
    <property type="term" value="P:L-tryptophan catabolic process to kynurenine"/>
    <property type="evidence" value="ECO:0007669"/>
    <property type="project" value="InterPro"/>
</dbReference>
<dbReference type="EC" id="1.13.11.52" evidence="6"/>
<evidence type="ECO:0000256" key="2">
    <source>
        <dbReference type="ARBA" id="ARBA00022723"/>
    </source>
</evidence>
<dbReference type="GO" id="GO:0033754">
    <property type="term" value="F:indoleamine 2,3-dioxygenase activity"/>
    <property type="evidence" value="ECO:0007669"/>
    <property type="project" value="UniProtKB-EC"/>
</dbReference>
<dbReference type="Pfam" id="PF01231">
    <property type="entry name" value="IDO"/>
    <property type="match status" value="1"/>
</dbReference>
<dbReference type="PANTHER" id="PTHR28657">
    <property type="entry name" value="INDOLEAMINE 2,3-DIOXYGENASE"/>
    <property type="match status" value="1"/>
</dbReference>
<feature type="compositionally biased region" description="Polar residues" evidence="5">
    <location>
        <begin position="479"/>
        <end position="491"/>
    </location>
</feature>
<keyword evidence="4" id="KW-0349">Heme</keyword>
<feature type="binding site" description="proximal binding residue" evidence="4">
    <location>
        <position position="413"/>
    </location>
    <ligand>
        <name>heme b</name>
        <dbReference type="ChEBI" id="CHEBI:60344"/>
    </ligand>
    <ligandPart>
        <name>Fe</name>
        <dbReference type="ChEBI" id="CHEBI:18248"/>
    </ligandPart>
</feature>
<dbReference type="GO" id="GO:0034354">
    <property type="term" value="P:'de novo' NAD+ biosynthetic process from L-tryptophan"/>
    <property type="evidence" value="ECO:0007669"/>
    <property type="project" value="TreeGrafter"/>
</dbReference>
<comment type="caution">
    <text evidence="6">The sequence shown here is derived from an EMBL/GenBank/DDBJ whole genome shotgun (WGS) entry which is preliminary data.</text>
</comment>
<evidence type="ECO:0000256" key="3">
    <source>
        <dbReference type="ARBA" id="ARBA00023004"/>
    </source>
</evidence>
<comment type="similarity">
    <text evidence="1">Belongs to the indoleamine 2,3-dioxygenase family.</text>
</comment>
<evidence type="ECO:0000256" key="4">
    <source>
        <dbReference type="PIRSR" id="PIRSR600898-1"/>
    </source>
</evidence>
<sequence>MSDLPQAWPPQPQPPLAYASLRLEDYDISPTHGFLPSEPPLRRLPDPYYSPWESIMDRFNQYLLAHHVRRLMPVLDTDRLSTQAEYRRAFTILSFMAHAYVWGRNGAESEPASEFLPASIAVPWVAVAEFLELNPVVCCAAVCHWNWQILDEDAEDPMDIDNLGTLHTFSGSMDESWFYLVTTAIEAKCARGLNAILTATAAVEQDAIGVVTESLGQMAVSLVEANVILERMYDRCDPYVFYWKIREFLAGWENMAEAGLPHGVLYEGVDDTDTFSLDNWQSLIRRFRKYAGGSAAQTPLLQAFDIALGIKHYPTGERGRQAAAPAQWSRFAALEIPEPPPANSYLVRMRDYMPGGHRRFLEDLAATCRIREYVLLTCSDSLLHVCRPDDPRVLLRQAYNGCVGQMESFRNKHLMLVSRYIIAPAKNGPSLPQRAAAPPPSQLILPTASAQTTARTAPRPLPGGRMGGDSLPADPAMYPQTNTAASWQPETALSRPPPQVKGRLARRLEADAVARGTGGTDAVEFLKQVRNETAQTKVP</sequence>
<dbReference type="InterPro" id="IPR000898">
    <property type="entry name" value="Indolamine_dOase"/>
</dbReference>
<keyword evidence="2 4" id="KW-0479">Metal-binding</keyword>
<dbReference type="GO" id="GO:0046872">
    <property type="term" value="F:metal ion binding"/>
    <property type="evidence" value="ECO:0007669"/>
    <property type="project" value="UniProtKB-KW"/>
</dbReference>
<organism evidence="6 7">
    <name type="scientific">Coemansia biformis</name>
    <dbReference type="NCBI Taxonomy" id="1286918"/>
    <lineage>
        <taxon>Eukaryota</taxon>
        <taxon>Fungi</taxon>
        <taxon>Fungi incertae sedis</taxon>
        <taxon>Zoopagomycota</taxon>
        <taxon>Kickxellomycotina</taxon>
        <taxon>Kickxellomycetes</taxon>
        <taxon>Kickxellales</taxon>
        <taxon>Kickxellaceae</taxon>
        <taxon>Coemansia</taxon>
    </lineage>
</organism>
<dbReference type="GO" id="GO:0005737">
    <property type="term" value="C:cytoplasm"/>
    <property type="evidence" value="ECO:0007669"/>
    <property type="project" value="TreeGrafter"/>
</dbReference>
<name>A0A9W7YIF7_9FUNG</name>
<keyword evidence="6" id="KW-0223">Dioxygenase</keyword>
<evidence type="ECO:0000313" key="7">
    <source>
        <dbReference type="Proteomes" id="UP001143981"/>
    </source>
</evidence>
<dbReference type="OrthoDB" id="540174at2759"/>
<keyword evidence="7" id="KW-1185">Reference proteome</keyword>
<dbReference type="InterPro" id="IPR037217">
    <property type="entry name" value="Trp/Indoleamine_2_3_dOase-like"/>
</dbReference>
<dbReference type="AlphaFoldDB" id="A0A9W7YIF7"/>
<evidence type="ECO:0000256" key="5">
    <source>
        <dbReference type="SAM" id="MobiDB-lite"/>
    </source>
</evidence>
<gene>
    <name evidence="6" type="primary">BNA2</name>
    <name evidence="6" type="ORF">LPJ61_000398</name>
</gene>